<dbReference type="CDD" id="cd14281">
    <property type="entry name" value="UBA2_Rad23_like"/>
    <property type="match status" value="1"/>
</dbReference>
<dbReference type="InterPro" id="IPR009060">
    <property type="entry name" value="UBA-like_sf"/>
</dbReference>
<comment type="similarity">
    <text evidence="5">Belongs to the RAD23 family.</text>
</comment>
<comment type="subcellular location">
    <subcellularLocation>
        <location evidence="5">Nucleus</location>
    </subcellularLocation>
    <subcellularLocation>
        <location evidence="5">Cytoplasm</location>
    </subcellularLocation>
</comment>
<evidence type="ECO:0000259" key="8">
    <source>
        <dbReference type="PROSITE" id="PS50053"/>
    </source>
</evidence>
<dbReference type="EMBL" id="JAACJO010000008">
    <property type="protein sequence ID" value="KAF5355008.1"/>
    <property type="molecule type" value="Genomic_DNA"/>
</dbReference>
<evidence type="ECO:0000256" key="5">
    <source>
        <dbReference type="RuleBase" id="RU367049"/>
    </source>
</evidence>
<evidence type="ECO:0000313" key="9">
    <source>
        <dbReference type="EMBL" id="KAF5355008.1"/>
    </source>
</evidence>
<feature type="domain" description="UBA" evidence="7">
    <location>
        <begin position="348"/>
        <end position="389"/>
    </location>
</feature>
<keyword evidence="10" id="KW-1185">Reference proteome</keyword>
<dbReference type="Pfam" id="PF09280">
    <property type="entry name" value="XPC-binding"/>
    <property type="match status" value="1"/>
</dbReference>
<dbReference type="SUPFAM" id="SSF46934">
    <property type="entry name" value="UBA-like"/>
    <property type="match status" value="2"/>
</dbReference>
<dbReference type="FunFam" id="1.10.8.10:FF:000002">
    <property type="entry name" value="UV excision repair protein RAD23 homolog"/>
    <property type="match status" value="1"/>
</dbReference>
<dbReference type="AlphaFoldDB" id="A0A8H5D860"/>
<feature type="region of interest" description="Disordered" evidence="6">
    <location>
        <begin position="71"/>
        <end position="139"/>
    </location>
</feature>
<gene>
    <name evidence="9" type="ORF">D9756_005226</name>
</gene>
<feature type="compositionally biased region" description="Gly residues" evidence="6">
    <location>
        <begin position="250"/>
        <end position="275"/>
    </location>
</feature>
<dbReference type="Gene3D" id="1.10.10.540">
    <property type="entry name" value="XPC-binding domain"/>
    <property type="match status" value="1"/>
</dbReference>
<feature type="region of interest" description="Disordered" evidence="6">
    <location>
        <begin position="191"/>
        <end position="279"/>
    </location>
</feature>
<comment type="caution">
    <text evidence="9">The sequence shown here is derived from an EMBL/GenBank/DDBJ whole genome shotgun (WGS) entry which is preliminary data.</text>
</comment>
<dbReference type="GO" id="GO:0003684">
    <property type="term" value="F:damaged DNA binding"/>
    <property type="evidence" value="ECO:0007669"/>
    <property type="project" value="UniProtKB-UniRule"/>
</dbReference>
<reference evidence="9 10" key="1">
    <citation type="journal article" date="2020" name="ISME J.">
        <title>Uncovering the hidden diversity of litter-decomposition mechanisms in mushroom-forming fungi.</title>
        <authorList>
            <person name="Floudas D."/>
            <person name="Bentzer J."/>
            <person name="Ahren D."/>
            <person name="Johansson T."/>
            <person name="Persson P."/>
            <person name="Tunlid A."/>
        </authorList>
    </citation>
    <scope>NUCLEOTIDE SEQUENCE [LARGE SCALE GENOMIC DNA]</scope>
    <source>
        <strain evidence="9 10">CBS 146.42</strain>
    </source>
</reference>
<dbReference type="GO" id="GO:0006289">
    <property type="term" value="P:nucleotide-excision repair"/>
    <property type="evidence" value="ECO:0007669"/>
    <property type="project" value="UniProtKB-UniRule"/>
</dbReference>
<comment type="function">
    <text evidence="5">Multiubiquitin chain receptor involved in modulation of proteasomal degradation. Involved in nucleotide excision repair.</text>
</comment>
<dbReference type="SUPFAM" id="SSF101238">
    <property type="entry name" value="XPC-binding domain"/>
    <property type="match status" value="1"/>
</dbReference>
<feature type="compositionally biased region" description="Low complexity" evidence="6">
    <location>
        <begin position="81"/>
        <end position="108"/>
    </location>
</feature>
<dbReference type="Pfam" id="PF00627">
    <property type="entry name" value="UBA"/>
    <property type="match status" value="2"/>
</dbReference>
<dbReference type="NCBIfam" id="TIGR00601">
    <property type="entry name" value="rad23"/>
    <property type="match status" value="1"/>
</dbReference>
<keyword evidence="3 5" id="KW-0234">DNA repair</keyword>
<dbReference type="PROSITE" id="PS50030">
    <property type="entry name" value="UBA"/>
    <property type="match status" value="2"/>
</dbReference>
<dbReference type="Pfam" id="PF00240">
    <property type="entry name" value="ubiquitin"/>
    <property type="match status" value="1"/>
</dbReference>
<keyword evidence="1" id="KW-0677">Repeat</keyword>
<dbReference type="InterPro" id="IPR029071">
    <property type="entry name" value="Ubiquitin-like_domsf"/>
</dbReference>
<dbReference type="InterPro" id="IPR015360">
    <property type="entry name" value="XPC-bd"/>
</dbReference>
<name>A0A8H5D860_9AGAR</name>
<dbReference type="GO" id="GO:0043130">
    <property type="term" value="F:ubiquitin binding"/>
    <property type="evidence" value="ECO:0007669"/>
    <property type="project" value="UniProtKB-UniRule"/>
</dbReference>
<dbReference type="InterPro" id="IPR000626">
    <property type="entry name" value="Ubiquitin-like_dom"/>
</dbReference>
<dbReference type="SMART" id="SM00165">
    <property type="entry name" value="UBA"/>
    <property type="match status" value="2"/>
</dbReference>
<feature type="compositionally biased region" description="Low complexity" evidence="6">
    <location>
        <begin position="239"/>
        <end position="249"/>
    </location>
</feature>
<dbReference type="PRINTS" id="PR01839">
    <property type="entry name" value="RAD23PROTEIN"/>
</dbReference>
<dbReference type="GO" id="GO:0005829">
    <property type="term" value="C:cytosol"/>
    <property type="evidence" value="ECO:0007669"/>
    <property type="project" value="TreeGrafter"/>
</dbReference>
<dbReference type="GO" id="GO:0070628">
    <property type="term" value="F:proteasome binding"/>
    <property type="evidence" value="ECO:0007669"/>
    <property type="project" value="TreeGrafter"/>
</dbReference>
<dbReference type="Proteomes" id="UP000559027">
    <property type="component" value="Unassembled WGS sequence"/>
</dbReference>
<feature type="compositionally biased region" description="Polar residues" evidence="6">
    <location>
        <begin position="123"/>
        <end position="134"/>
    </location>
</feature>
<dbReference type="PROSITE" id="PS50053">
    <property type="entry name" value="UBIQUITIN_2"/>
    <property type="match status" value="1"/>
</dbReference>
<dbReference type="InterPro" id="IPR015940">
    <property type="entry name" value="UBA"/>
</dbReference>
<dbReference type="GO" id="GO:0031593">
    <property type="term" value="F:polyubiquitin modification-dependent protein binding"/>
    <property type="evidence" value="ECO:0007669"/>
    <property type="project" value="UniProtKB-UniRule"/>
</dbReference>
<dbReference type="Gene3D" id="1.10.8.10">
    <property type="entry name" value="DNA helicase RuvA subunit, C-terminal domain"/>
    <property type="match status" value="2"/>
</dbReference>
<dbReference type="InterPro" id="IPR036353">
    <property type="entry name" value="XPC-bd_sf"/>
</dbReference>
<dbReference type="InterPro" id="IPR004806">
    <property type="entry name" value="Rad23"/>
</dbReference>
<dbReference type="SUPFAM" id="SSF54236">
    <property type="entry name" value="Ubiquitin-like"/>
    <property type="match status" value="1"/>
</dbReference>
<organism evidence="9 10">
    <name type="scientific">Leucocoprinus leucothites</name>
    <dbReference type="NCBI Taxonomy" id="201217"/>
    <lineage>
        <taxon>Eukaryota</taxon>
        <taxon>Fungi</taxon>
        <taxon>Dikarya</taxon>
        <taxon>Basidiomycota</taxon>
        <taxon>Agaricomycotina</taxon>
        <taxon>Agaricomycetes</taxon>
        <taxon>Agaricomycetidae</taxon>
        <taxon>Agaricales</taxon>
        <taxon>Agaricineae</taxon>
        <taxon>Agaricaceae</taxon>
        <taxon>Leucocoprinus</taxon>
    </lineage>
</organism>
<evidence type="ECO:0000256" key="1">
    <source>
        <dbReference type="ARBA" id="ARBA00022737"/>
    </source>
</evidence>
<dbReference type="GO" id="GO:0005654">
    <property type="term" value="C:nucleoplasm"/>
    <property type="evidence" value="ECO:0007669"/>
    <property type="project" value="TreeGrafter"/>
</dbReference>
<keyword evidence="4 5" id="KW-0539">Nucleus</keyword>
<dbReference type="FunFam" id="1.10.8.10:FF:000003">
    <property type="entry name" value="UV excision repair protein RAD23 homolog"/>
    <property type="match status" value="1"/>
</dbReference>
<evidence type="ECO:0000256" key="2">
    <source>
        <dbReference type="ARBA" id="ARBA00022763"/>
    </source>
</evidence>
<sequence>MQITVKTTQNKIHKVDVEPTETVGQLKAKIEAAHGYPAATQKVIYSGKILPDDKTIESCGVKEKDFFVLMPKPTPTPKPQVPSTSAAAESAPVTTPAAPTTPVATTTSDEPSTPAAPAAVQGAPSSTTASSDSGNNGGFLTGEALQSAITNMVEMGFPRDQVLRALRASFNNPDRAVEYLMNGIPAHLEAEAARPAAQPSTAPSNPPATQAPQSTPAPAVPAAQTPSAQTSNQPQNLFQLAQQQQQRGSTGAGATGGGLDLGALQGGGGGGGGGQMPNLSNLREAVAQNPQLAQLLIQQLAQSNPALAQHLANNPDLLLQALGGMEGEDGEDGEGGPLPPGAQVVSVTEEERAAIQRLEALGFPRQAVIEAYFACDKNEELAANYLFDSSNFED</sequence>
<dbReference type="PANTHER" id="PTHR10621">
    <property type="entry name" value="UV EXCISION REPAIR PROTEIN RAD23"/>
    <property type="match status" value="1"/>
</dbReference>
<protein>
    <recommendedName>
        <fullName evidence="5">UV excision repair protein RAD23</fullName>
    </recommendedName>
</protein>
<accession>A0A8H5D860</accession>
<feature type="domain" description="UBA" evidence="7">
    <location>
        <begin position="143"/>
        <end position="183"/>
    </location>
</feature>
<feature type="compositionally biased region" description="Low complexity" evidence="6">
    <location>
        <begin position="193"/>
        <end position="230"/>
    </location>
</feature>
<dbReference type="PANTHER" id="PTHR10621:SF0">
    <property type="entry name" value="UV EXCISION REPAIR PROTEIN RAD23"/>
    <property type="match status" value="1"/>
</dbReference>
<evidence type="ECO:0000259" key="7">
    <source>
        <dbReference type="PROSITE" id="PS50030"/>
    </source>
</evidence>
<proteinExistence type="inferred from homology"/>
<dbReference type="SMART" id="SM00213">
    <property type="entry name" value="UBQ"/>
    <property type="match status" value="1"/>
</dbReference>
<keyword evidence="2 5" id="KW-0227">DNA damage</keyword>
<dbReference type="FunFam" id="3.10.20.90:FF:000254">
    <property type="entry name" value="UV excision repair protein Rad23"/>
    <property type="match status" value="1"/>
</dbReference>
<evidence type="ECO:0000256" key="6">
    <source>
        <dbReference type="SAM" id="MobiDB-lite"/>
    </source>
</evidence>
<keyword evidence="5" id="KW-0963">Cytoplasm</keyword>
<evidence type="ECO:0000256" key="4">
    <source>
        <dbReference type="ARBA" id="ARBA00023242"/>
    </source>
</evidence>
<evidence type="ECO:0000256" key="3">
    <source>
        <dbReference type="ARBA" id="ARBA00023204"/>
    </source>
</evidence>
<evidence type="ECO:0000313" key="10">
    <source>
        <dbReference type="Proteomes" id="UP000559027"/>
    </source>
</evidence>
<feature type="domain" description="Ubiquitin-like" evidence="8">
    <location>
        <begin position="1"/>
        <end position="70"/>
    </location>
</feature>
<dbReference type="GO" id="GO:0043161">
    <property type="term" value="P:proteasome-mediated ubiquitin-dependent protein catabolic process"/>
    <property type="evidence" value="ECO:0007669"/>
    <property type="project" value="UniProtKB-UniRule"/>
</dbReference>
<dbReference type="CDD" id="cd14280">
    <property type="entry name" value="UBA1_Rad23_like"/>
    <property type="match status" value="1"/>
</dbReference>
<dbReference type="Gene3D" id="3.10.20.90">
    <property type="entry name" value="Phosphatidylinositol 3-kinase Catalytic Subunit, Chain A, domain 1"/>
    <property type="match status" value="1"/>
</dbReference>
<dbReference type="CDD" id="cd01805">
    <property type="entry name" value="Ubl_Rad23"/>
    <property type="match status" value="1"/>
</dbReference>
<dbReference type="OrthoDB" id="419317at2759"/>